<proteinExistence type="predicted"/>
<sequence>MVDKSEKVVWLARVGFAVRGLVYLLLGYLALTARKADVDDGAGDTFRVLNAIPGGPVVLYVAAAGLVGYALYRLSAALFDIERKGTSWKGRAARVGYLASAVVHLVMAWTATRIASGARGAGKDSSAQMAGGVLDIPFGETLLGVVGAGLLMAALLQARNAVTAGFMRHVSSRAPAFTCWVGRAGHAARAVVMALIGWSLLRSAWVGQSREVVSLGKAINNLRDMGLGFHLVAAGLLLFGIFSLITARYRIIPDPAPPMKGLRAIRI</sequence>
<feature type="transmembrane region" description="Helical" evidence="1">
    <location>
        <begin position="12"/>
        <end position="31"/>
    </location>
</feature>
<evidence type="ECO:0000256" key="1">
    <source>
        <dbReference type="SAM" id="Phobius"/>
    </source>
</evidence>
<feature type="transmembrane region" description="Helical" evidence="1">
    <location>
        <begin position="51"/>
        <end position="74"/>
    </location>
</feature>
<dbReference type="EMBL" id="JADQDC010000002">
    <property type="protein sequence ID" value="MBF9150181.1"/>
    <property type="molecule type" value="Genomic_DNA"/>
</dbReference>
<feature type="domain" description="DUF1206" evidence="2">
    <location>
        <begin position="14"/>
        <end position="79"/>
    </location>
</feature>
<evidence type="ECO:0000259" key="2">
    <source>
        <dbReference type="Pfam" id="PF06724"/>
    </source>
</evidence>
<feature type="domain" description="DUF1206" evidence="2">
    <location>
        <begin position="184"/>
        <end position="250"/>
    </location>
</feature>
<comment type="caution">
    <text evidence="3">The sequence shown here is derived from an EMBL/GenBank/DDBJ whole genome shotgun (WGS) entry which is preliminary data.</text>
</comment>
<dbReference type="RefSeq" id="WP_196274542.1">
    <property type="nucleotide sequence ID" value="NZ_JADQDC010000002.1"/>
</dbReference>
<feature type="transmembrane region" description="Helical" evidence="1">
    <location>
        <begin position="136"/>
        <end position="156"/>
    </location>
</feature>
<keyword evidence="1" id="KW-1133">Transmembrane helix</keyword>
<feature type="domain" description="DUF1206" evidence="2">
    <location>
        <begin position="95"/>
        <end position="163"/>
    </location>
</feature>
<accession>A0ABS0HD44</accession>
<reference evidence="3 4" key="1">
    <citation type="submission" date="2020-11" db="EMBL/GenBank/DDBJ databases">
        <title>The genome sequence of Novosphingobium sp. 1Y9A.</title>
        <authorList>
            <person name="Liu Y."/>
        </authorList>
    </citation>
    <scope>NUCLEOTIDE SEQUENCE [LARGE SCALE GENOMIC DNA]</scope>
    <source>
        <strain evidence="3 4">1Y9A</strain>
    </source>
</reference>
<keyword evidence="1" id="KW-0812">Transmembrane</keyword>
<gene>
    <name evidence="3" type="ORF">I2488_04125</name>
</gene>
<evidence type="ECO:0000313" key="4">
    <source>
        <dbReference type="Proteomes" id="UP000600799"/>
    </source>
</evidence>
<evidence type="ECO:0000313" key="3">
    <source>
        <dbReference type="EMBL" id="MBF9150181.1"/>
    </source>
</evidence>
<dbReference type="Pfam" id="PF06724">
    <property type="entry name" value="DUF1206"/>
    <property type="match status" value="3"/>
</dbReference>
<organism evidence="3 4">
    <name type="scientific">Novosphingobium jiangmenense</name>
    <dbReference type="NCBI Taxonomy" id="2791981"/>
    <lineage>
        <taxon>Bacteria</taxon>
        <taxon>Pseudomonadati</taxon>
        <taxon>Pseudomonadota</taxon>
        <taxon>Alphaproteobacteria</taxon>
        <taxon>Sphingomonadales</taxon>
        <taxon>Sphingomonadaceae</taxon>
        <taxon>Novosphingobium</taxon>
    </lineage>
</organism>
<protein>
    <submittedName>
        <fullName evidence="3">DUF1206 domain-containing protein</fullName>
    </submittedName>
</protein>
<keyword evidence="4" id="KW-1185">Reference proteome</keyword>
<keyword evidence="1" id="KW-0472">Membrane</keyword>
<name>A0ABS0HD44_9SPHN</name>
<dbReference type="InterPro" id="IPR009597">
    <property type="entry name" value="DUF1206"/>
</dbReference>
<feature type="transmembrane region" description="Helical" evidence="1">
    <location>
        <begin position="95"/>
        <end position="116"/>
    </location>
</feature>
<feature type="transmembrane region" description="Helical" evidence="1">
    <location>
        <begin position="227"/>
        <end position="247"/>
    </location>
</feature>
<dbReference type="Proteomes" id="UP000600799">
    <property type="component" value="Unassembled WGS sequence"/>
</dbReference>